<evidence type="ECO:0000313" key="3">
    <source>
        <dbReference type="Proteomes" id="UP000256661"/>
    </source>
</evidence>
<name>A0A3D9SKY6_9ACTN</name>
<gene>
    <name evidence="2" type="ORF">DFJ69_2018</name>
</gene>
<proteinExistence type="predicted"/>
<feature type="compositionally biased region" description="Gly residues" evidence="1">
    <location>
        <begin position="177"/>
        <end position="197"/>
    </location>
</feature>
<keyword evidence="3" id="KW-1185">Reference proteome</keyword>
<evidence type="ECO:0000313" key="2">
    <source>
        <dbReference type="EMBL" id="REE96579.1"/>
    </source>
</evidence>
<feature type="compositionally biased region" description="Gly residues" evidence="1">
    <location>
        <begin position="237"/>
        <end position="346"/>
    </location>
</feature>
<feature type="compositionally biased region" description="Basic and acidic residues" evidence="1">
    <location>
        <begin position="347"/>
        <end position="356"/>
    </location>
</feature>
<dbReference type="AlphaFoldDB" id="A0A3D9SKY6"/>
<sequence length="378" mass="37120">MGRVEYTIHNGTSQCWTTNGESFEEVKNRFKSLQPAPVATAAAAFKDASEKLAAAANALINHGKVLRDNWGGEEAKKALAQLSKVHWTATELSNKSFKVAHSYNWYSTEILTFYKNLGETMSDGMFTTGGDHEYARERLAKFYQRTGEAQMVMPNSVSKDLPASDIGNQQPPPGGGRPPGGGPGGLPNGGGPGGGPGNPKFPDPNGPNYPNPNGPGGPNYPGPGDPNGPGNPNYPGGPNGPGGPNYPGGPNGPNYPGPGGGGFPGGGGGGGGDLANLPGGGGGGLPGGGGGLPGGGPGGIGGVPPGGAGAGGLGPGGIGGFGPGGLGAAGRGGLGGMPMMPGAGGGKDGEQDRERTTWLTEDEDVWGADGDTAPPVIG</sequence>
<accession>A0A3D9SKY6</accession>
<protein>
    <recommendedName>
        <fullName evidence="4">PPE family protein</fullName>
    </recommendedName>
</protein>
<comment type="caution">
    <text evidence="2">The sequence shown here is derived from an EMBL/GenBank/DDBJ whole genome shotgun (WGS) entry which is preliminary data.</text>
</comment>
<organism evidence="2 3">
    <name type="scientific">Thermomonospora umbrina</name>
    <dbReference type="NCBI Taxonomy" id="111806"/>
    <lineage>
        <taxon>Bacteria</taxon>
        <taxon>Bacillati</taxon>
        <taxon>Actinomycetota</taxon>
        <taxon>Actinomycetes</taxon>
        <taxon>Streptosporangiales</taxon>
        <taxon>Thermomonosporaceae</taxon>
        <taxon>Thermomonospora</taxon>
    </lineage>
</organism>
<feature type="region of interest" description="Disordered" evidence="1">
    <location>
        <begin position="157"/>
        <end position="378"/>
    </location>
</feature>
<dbReference type="RefSeq" id="WP_170177599.1">
    <property type="nucleotide sequence ID" value="NZ_QTTT01000001.1"/>
</dbReference>
<evidence type="ECO:0000256" key="1">
    <source>
        <dbReference type="SAM" id="MobiDB-lite"/>
    </source>
</evidence>
<dbReference type="EMBL" id="QTTT01000001">
    <property type="protein sequence ID" value="REE96579.1"/>
    <property type="molecule type" value="Genomic_DNA"/>
</dbReference>
<reference evidence="2 3" key="1">
    <citation type="submission" date="2018-08" db="EMBL/GenBank/DDBJ databases">
        <title>Sequencing the genomes of 1000 actinobacteria strains.</title>
        <authorList>
            <person name="Klenk H.-P."/>
        </authorList>
    </citation>
    <scope>NUCLEOTIDE SEQUENCE [LARGE SCALE GENOMIC DNA]</scope>
    <source>
        <strain evidence="2 3">DSM 43927</strain>
    </source>
</reference>
<evidence type="ECO:0008006" key="4">
    <source>
        <dbReference type="Google" id="ProtNLM"/>
    </source>
</evidence>
<feature type="compositionally biased region" description="Pro residues" evidence="1">
    <location>
        <begin position="199"/>
        <end position="226"/>
    </location>
</feature>
<dbReference type="Proteomes" id="UP000256661">
    <property type="component" value="Unassembled WGS sequence"/>
</dbReference>